<reference evidence="1" key="1">
    <citation type="submission" date="2013-12" db="EMBL/GenBank/DDBJ databases">
        <authorList>
            <person name="Omoto C.K."/>
            <person name="Sibley D."/>
            <person name="Venepally P."/>
            <person name="Hadjithomas M."/>
            <person name="Karamycheva S."/>
            <person name="Brunk B."/>
            <person name="Roos D."/>
            <person name="Caler E."/>
            <person name="Lorenzi H."/>
        </authorList>
    </citation>
    <scope>NUCLEOTIDE SEQUENCE</scope>
</reference>
<accession>A0A023B8A4</accession>
<dbReference type="Proteomes" id="UP000019763">
    <property type="component" value="Unassembled WGS sequence"/>
</dbReference>
<protein>
    <submittedName>
        <fullName evidence="1">Uncharacterized protein</fullName>
    </submittedName>
</protein>
<dbReference type="GeneID" id="22912280"/>
<keyword evidence="2" id="KW-1185">Reference proteome</keyword>
<proteinExistence type="predicted"/>
<dbReference type="EMBL" id="AFNH02000471">
    <property type="protein sequence ID" value="EZG68472.1"/>
    <property type="molecule type" value="Genomic_DNA"/>
</dbReference>
<evidence type="ECO:0000313" key="1">
    <source>
        <dbReference type="EMBL" id="EZG68472.1"/>
    </source>
</evidence>
<gene>
    <name evidence="1" type="ORF">GNI_062230</name>
</gene>
<comment type="caution">
    <text evidence="1">The sequence shown here is derived from an EMBL/GenBank/DDBJ whole genome shotgun (WGS) entry which is preliminary data.</text>
</comment>
<dbReference type="VEuPathDB" id="CryptoDB:GNI_062230"/>
<sequence>MLTGSLVETLLKAVDAKDDIFVRELLNNDTYNQNDMTNIVKLMSESTLLTFLQVLVGTVIQNPYSPECLSWLLITLTQLDTESKESSQKAALLAVDSVLDNLRSVRDQCKELNTLVKATLDAAISSVQNHSVKRARRELTRASRDVEPLVSFKL</sequence>
<organism evidence="1 2">
    <name type="scientific">Gregarina niphandrodes</name>
    <name type="common">Septate eugregarine</name>
    <dbReference type="NCBI Taxonomy" id="110365"/>
    <lineage>
        <taxon>Eukaryota</taxon>
        <taxon>Sar</taxon>
        <taxon>Alveolata</taxon>
        <taxon>Apicomplexa</taxon>
        <taxon>Conoidasida</taxon>
        <taxon>Gregarinasina</taxon>
        <taxon>Eugregarinorida</taxon>
        <taxon>Gregarinidae</taxon>
        <taxon>Gregarina</taxon>
    </lineage>
</organism>
<evidence type="ECO:0000313" key="2">
    <source>
        <dbReference type="Proteomes" id="UP000019763"/>
    </source>
</evidence>
<dbReference type="RefSeq" id="XP_011134577.1">
    <property type="nucleotide sequence ID" value="XM_011136275.1"/>
</dbReference>
<dbReference type="AlphaFoldDB" id="A0A023B8A4"/>
<name>A0A023B8A4_GRENI</name>